<dbReference type="AlphaFoldDB" id="A0A835AQV2"/>
<keyword evidence="3" id="KW-1185">Reference proteome</keyword>
<sequence length="169" mass="17556">MCQPGTRPWSPMLTLSHNSFLPLLKSPNPSPPQLWSKRREFCKQEQLLPSTMASRWSFLPLPWLLLLLAVLGDAVAAVAVPRPLLGIAEPPAASPAAAAAGPVGATQPGGGGRPDRSVAGADVILVGFAAAVVVVIFLYIRVTRKNGSGMGVGEKQEGSVGGGDSELKI</sequence>
<proteinExistence type="predicted"/>
<feature type="transmembrane region" description="Helical" evidence="1">
    <location>
        <begin position="118"/>
        <end position="140"/>
    </location>
</feature>
<keyword evidence="1" id="KW-0812">Transmembrane</keyword>
<dbReference type="Proteomes" id="UP000636709">
    <property type="component" value="Unassembled WGS sequence"/>
</dbReference>
<dbReference type="PANTHER" id="PTHR34558:SF9">
    <property type="entry name" value="F3L24.15 PROTEIN"/>
    <property type="match status" value="1"/>
</dbReference>
<evidence type="ECO:0000256" key="1">
    <source>
        <dbReference type="SAM" id="Phobius"/>
    </source>
</evidence>
<evidence type="ECO:0000313" key="2">
    <source>
        <dbReference type="EMBL" id="KAF8672487.1"/>
    </source>
</evidence>
<evidence type="ECO:0000313" key="3">
    <source>
        <dbReference type="Proteomes" id="UP000636709"/>
    </source>
</evidence>
<feature type="transmembrane region" description="Helical" evidence="1">
    <location>
        <begin position="61"/>
        <end position="80"/>
    </location>
</feature>
<keyword evidence="1" id="KW-0472">Membrane</keyword>
<organism evidence="2 3">
    <name type="scientific">Digitaria exilis</name>
    <dbReference type="NCBI Taxonomy" id="1010633"/>
    <lineage>
        <taxon>Eukaryota</taxon>
        <taxon>Viridiplantae</taxon>
        <taxon>Streptophyta</taxon>
        <taxon>Embryophyta</taxon>
        <taxon>Tracheophyta</taxon>
        <taxon>Spermatophyta</taxon>
        <taxon>Magnoliopsida</taxon>
        <taxon>Liliopsida</taxon>
        <taxon>Poales</taxon>
        <taxon>Poaceae</taxon>
        <taxon>PACMAD clade</taxon>
        <taxon>Panicoideae</taxon>
        <taxon>Panicodae</taxon>
        <taxon>Paniceae</taxon>
        <taxon>Anthephorinae</taxon>
        <taxon>Digitaria</taxon>
    </lineage>
</organism>
<reference evidence="2" key="1">
    <citation type="submission" date="2020-07" db="EMBL/GenBank/DDBJ databases">
        <title>Genome sequence and genetic diversity analysis of an under-domesticated orphan crop, white fonio (Digitaria exilis).</title>
        <authorList>
            <person name="Bennetzen J.L."/>
            <person name="Chen S."/>
            <person name="Ma X."/>
            <person name="Wang X."/>
            <person name="Yssel A.E.J."/>
            <person name="Chaluvadi S.R."/>
            <person name="Johnson M."/>
            <person name="Gangashetty P."/>
            <person name="Hamidou F."/>
            <person name="Sanogo M.D."/>
            <person name="Zwaenepoel A."/>
            <person name="Wallace J."/>
            <person name="Van De Peer Y."/>
            <person name="Van Deynze A."/>
        </authorList>
    </citation>
    <scope>NUCLEOTIDE SEQUENCE</scope>
    <source>
        <tissue evidence="2">Leaves</tissue>
    </source>
</reference>
<comment type="caution">
    <text evidence="2">The sequence shown here is derived from an EMBL/GenBank/DDBJ whole genome shotgun (WGS) entry which is preliminary data.</text>
</comment>
<protein>
    <submittedName>
        <fullName evidence="2">Uncharacterized protein</fullName>
    </submittedName>
</protein>
<name>A0A835AQV2_9POAL</name>
<accession>A0A835AQV2</accession>
<dbReference type="EMBL" id="JACEFO010002221">
    <property type="protein sequence ID" value="KAF8672487.1"/>
    <property type="molecule type" value="Genomic_DNA"/>
</dbReference>
<dbReference type="PANTHER" id="PTHR34558">
    <property type="entry name" value="EXPRESSED PROTEIN"/>
    <property type="match status" value="1"/>
</dbReference>
<keyword evidence="1" id="KW-1133">Transmembrane helix</keyword>
<gene>
    <name evidence="2" type="ORF">HU200_049701</name>
</gene>